<dbReference type="InterPro" id="IPR039058">
    <property type="entry name" value="Yippee_fam"/>
</dbReference>
<comment type="similarity">
    <text evidence="1 4">Belongs to the yippee family.</text>
</comment>
<dbReference type="PANTHER" id="PTHR13848">
    <property type="entry name" value="PROTEIN YIPPEE-LIKE CG15309-RELATED"/>
    <property type="match status" value="1"/>
</dbReference>
<keyword evidence="3" id="KW-0862">Zinc</keyword>
<accession>A0A0K2U036</accession>
<evidence type="ECO:0000259" key="5">
    <source>
        <dbReference type="PROSITE" id="PS51792"/>
    </source>
</evidence>
<sequence length="119" mass="13732">MGRIFLEHLGGSRLFSCGHCDTFLTNKSELISTRFTGATGRAFLFKKVVNLSYSEVQDRVMLTGRHMVRDVFCKKCDSKLGWMYEFATEENQRYKEGRVILERALVSECAGFEEHHVKN</sequence>
<proteinExistence type="inferred from homology"/>
<dbReference type="OrthoDB" id="6407410at2759"/>
<evidence type="ECO:0000256" key="4">
    <source>
        <dbReference type="RuleBase" id="RU110713"/>
    </source>
</evidence>
<dbReference type="InterPro" id="IPR004910">
    <property type="entry name" value="Yippee/Mis18/Cereblon"/>
</dbReference>
<evidence type="ECO:0000313" key="6">
    <source>
        <dbReference type="EMBL" id="CDW31445.1"/>
    </source>
</evidence>
<evidence type="ECO:0000256" key="2">
    <source>
        <dbReference type="ARBA" id="ARBA00022723"/>
    </source>
</evidence>
<dbReference type="PROSITE" id="PS51792">
    <property type="entry name" value="YIPPEE"/>
    <property type="match status" value="1"/>
</dbReference>
<keyword evidence="2" id="KW-0479">Metal-binding</keyword>
<dbReference type="RefSeq" id="XP_040568986.1">
    <property type="nucleotide sequence ID" value="XM_040713052.2"/>
</dbReference>
<feature type="domain" description="Yippee" evidence="5">
    <location>
        <begin position="13"/>
        <end position="110"/>
    </location>
</feature>
<name>A0A0K2U036_LEPSM</name>
<dbReference type="EMBL" id="HACA01014084">
    <property type="protein sequence ID" value="CDW31445.1"/>
    <property type="molecule type" value="Transcribed_RNA"/>
</dbReference>
<dbReference type="GO" id="GO:0046872">
    <property type="term" value="F:metal ion binding"/>
    <property type="evidence" value="ECO:0007669"/>
    <property type="project" value="UniProtKB-KW"/>
</dbReference>
<dbReference type="OMA" id="YNCAACE"/>
<reference evidence="6" key="1">
    <citation type="submission" date="2014-05" db="EMBL/GenBank/DDBJ databases">
        <authorList>
            <person name="Chronopoulou M."/>
        </authorList>
    </citation>
    <scope>NUCLEOTIDE SEQUENCE</scope>
    <source>
        <tissue evidence="6">Whole organism</tissue>
    </source>
</reference>
<evidence type="ECO:0000256" key="3">
    <source>
        <dbReference type="ARBA" id="ARBA00022833"/>
    </source>
</evidence>
<protein>
    <recommendedName>
        <fullName evidence="4">Protein yippee-like</fullName>
    </recommendedName>
</protein>
<dbReference type="AlphaFoldDB" id="A0A0K2U036"/>
<organism evidence="6">
    <name type="scientific">Lepeophtheirus salmonis</name>
    <name type="common">Salmon louse</name>
    <name type="synonym">Caligus salmonis</name>
    <dbReference type="NCBI Taxonomy" id="72036"/>
    <lineage>
        <taxon>Eukaryota</taxon>
        <taxon>Metazoa</taxon>
        <taxon>Ecdysozoa</taxon>
        <taxon>Arthropoda</taxon>
        <taxon>Crustacea</taxon>
        <taxon>Multicrustacea</taxon>
        <taxon>Hexanauplia</taxon>
        <taxon>Copepoda</taxon>
        <taxon>Siphonostomatoida</taxon>
        <taxon>Caligidae</taxon>
        <taxon>Lepeophtheirus</taxon>
    </lineage>
</organism>
<dbReference type="EMBL" id="HACA01014083">
    <property type="protein sequence ID" value="CDW31444.1"/>
    <property type="molecule type" value="Transcribed_RNA"/>
</dbReference>
<dbReference type="KEGG" id="lsm:121118469"/>
<dbReference type="Pfam" id="PF03226">
    <property type="entry name" value="Yippee-Mis18"/>
    <property type="match status" value="1"/>
</dbReference>
<dbReference type="InterPro" id="IPR034751">
    <property type="entry name" value="Yippee"/>
</dbReference>
<evidence type="ECO:0000256" key="1">
    <source>
        <dbReference type="ARBA" id="ARBA00005613"/>
    </source>
</evidence>
<dbReference type="GeneID" id="121118469"/>